<evidence type="ECO:0000313" key="2">
    <source>
        <dbReference type="Proteomes" id="UP000011980"/>
    </source>
</evidence>
<comment type="caution">
    <text evidence="1">The sequence shown here is derived from an EMBL/GenBank/DDBJ whole genome shotgun (WGS) entry which is preliminary data.</text>
</comment>
<dbReference type="AlphaFoldDB" id="M6F8K0"/>
<sequence>MQEFPRFKWLGFRTLHYKSFSDFIHNDNDAEEVRVLQFV</sequence>
<dbReference type="EMBL" id="ANCE01000072">
    <property type="protein sequence ID" value="EMK25093.1"/>
    <property type="molecule type" value="Genomic_DNA"/>
</dbReference>
<accession>M6F8K0</accession>
<name>M6F8K0_9LEPT</name>
<evidence type="ECO:0000313" key="1">
    <source>
        <dbReference type="EMBL" id="EMK25093.1"/>
    </source>
</evidence>
<dbReference type="PATRIC" id="fig|1240687.3.peg.1304"/>
<proteinExistence type="predicted"/>
<organism evidence="1 2">
    <name type="scientific">Leptospira kirschneri serovar Bulgarica str. Nikolaevo</name>
    <dbReference type="NCBI Taxonomy" id="1240687"/>
    <lineage>
        <taxon>Bacteria</taxon>
        <taxon>Pseudomonadati</taxon>
        <taxon>Spirochaetota</taxon>
        <taxon>Spirochaetia</taxon>
        <taxon>Leptospirales</taxon>
        <taxon>Leptospiraceae</taxon>
        <taxon>Leptospira</taxon>
    </lineage>
</organism>
<gene>
    <name evidence="1" type="ORF">LEP1GSC008_2070</name>
</gene>
<reference evidence="1 2" key="1">
    <citation type="submission" date="2013-01" db="EMBL/GenBank/DDBJ databases">
        <authorList>
            <person name="Harkins D.M."/>
            <person name="Durkin A.S."/>
            <person name="Brinkac L.M."/>
            <person name="Haft D.H."/>
            <person name="Selengut J.D."/>
            <person name="Sanka R."/>
            <person name="DePew J."/>
            <person name="Purushe J."/>
            <person name="Galloway R.L."/>
            <person name="Vinetz J.M."/>
            <person name="Sutton G.G."/>
            <person name="Nierman W.C."/>
            <person name="Fouts D.E."/>
        </authorList>
    </citation>
    <scope>NUCLEOTIDE SEQUENCE [LARGE SCALE GENOMIC DNA]</scope>
    <source>
        <strain evidence="1 2">Nikolaevo</strain>
    </source>
</reference>
<protein>
    <submittedName>
        <fullName evidence="1">Uncharacterized protein</fullName>
    </submittedName>
</protein>
<dbReference type="Proteomes" id="UP000011980">
    <property type="component" value="Unassembled WGS sequence"/>
</dbReference>